<keyword evidence="6" id="KW-0503">Monooxygenase</keyword>
<keyword evidence="3 6" id="KW-0560">Oxidoreductase</keyword>
<dbReference type="SUPFAM" id="SSF48264">
    <property type="entry name" value="Cytochrome P450"/>
    <property type="match status" value="1"/>
</dbReference>
<dbReference type="InterPro" id="IPR036396">
    <property type="entry name" value="Cyt_P450_sf"/>
</dbReference>
<evidence type="ECO:0000256" key="7">
    <source>
        <dbReference type="SAM" id="SignalP"/>
    </source>
</evidence>
<comment type="caution">
    <text evidence="8">The sequence shown here is derived from an EMBL/GenBank/DDBJ whole genome shotgun (WGS) entry which is preliminary data.</text>
</comment>
<keyword evidence="7" id="KW-0732">Signal</keyword>
<dbReference type="Proteomes" id="UP001219568">
    <property type="component" value="Unassembled WGS sequence"/>
</dbReference>
<dbReference type="Pfam" id="PF00067">
    <property type="entry name" value="p450"/>
    <property type="match status" value="1"/>
</dbReference>
<keyword evidence="9" id="KW-1185">Reference proteome</keyword>
<reference evidence="8" key="1">
    <citation type="journal article" date="2023" name="IMA Fungus">
        <title>Comparative genomic study of the Penicillium genus elucidates a diverse pangenome and 15 lateral gene transfer events.</title>
        <authorList>
            <person name="Petersen C."/>
            <person name="Sorensen T."/>
            <person name="Nielsen M.R."/>
            <person name="Sondergaard T.E."/>
            <person name="Sorensen J.L."/>
            <person name="Fitzpatrick D.A."/>
            <person name="Frisvad J.C."/>
            <person name="Nielsen K.L."/>
        </authorList>
    </citation>
    <scope>NUCLEOTIDE SEQUENCE</scope>
    <source>
        <strain evidence="8">IBT 15450</strain>
    </source>
</reference>
<dbReference type="InterPro" id="IPR050196">
    <property type="entry name" value="Cytochrome_P450_Monoox"/>
</dbReference>
<dbReference type="CDD" id="cd20615">
    <property type="entry name" value="CYP_GliC-like"/>
    <property type="match status" value="1"/>
</dbReference>
<feature type="binding site" description="axial binding residue" evidence="5">
    <location>
        <position position="453"/>
    </location>
    <ligand>
        <name>heme</name>
        <dbReference type="ChEBI" id="CHEBI:30413"/>
    </ligand>
    <ligandPart>
        <name>Fe</name>
        <dbReference type="ChEBI" id="CHEBI:18248"/>
    </ligandPart>
</feature>
<dbReference type="PRINTS" id="PR00463">
    <property type="entry name" value="EP450I"/>
</dbReference>
<dbReference type="GO" id="GO:0005506">
    <property type="term" value="F:iron ion binding"/>
    <property type="evidence" value="ECO:0007669"/>
    <property type="project" value="InterPro"/>
</dbReference>
<dbReference type="PANTHER" id="PTHR24291:SF167">
    <property type="entry name" value="CYTOCHROME P450 MONOOXYGENASE GLIC"/>
    <property type="match status" value="1"/>
</dbReference>
<dbReference type="InterPro" id="IPR001128">
    <property type="entry name" value="Cyt_P450"/>
</dbReference>
<sequence>MSLAQVILISVLLVLICRNGLIARSLNTIISAPINTYLCWKHPVKSLNKSTSIPSCPFQLPNGQGNVKFADGRAYSRTWANSFGQIYRIWAGTTPEVVLTRQEHMPVVFKDSHLHTKSFNFDAGWLFGELVGKAVGLLSGQDWNRVRDVFAPSFHRAKVDEFLPVMQRRVKQCLDELHASPKIHADGVLVISPADDLRLLSFWVLCDILYGGMTPDMEANMLEIVSERERVWANVTAGGLSRLSIGQYLPTASKRALKLFRSHWYQFNRQACDRARQSFAGTPPVCVYYDAVERQELTEREMLDTMDEILFANLDVTIGSLSWVLIFMATHSKIQDQLREEIRSKLSEEPTAVWNQYISGSSTLLMACLLESARLRPIASFSGAQSPPTDREVDSYVIPGGMNVTVDIHGLNIDDPSWGGDRYQFNPRRFLDAKNQSAFRYRLWRFGFGPRQCLGKYLADLFLKTLLAHIVENYRIEMKDTSPVSLDDLKGNSSGWINLAAEDVVWVPIHH</sequence>
<dbReference type="GO" id="GO:0016705">
    <property type="term" value="F:oxidoreductase activity, acting on paired donors, with incorporation or reduction of molecular oxygen"/>
    <property type="evidence" value="ECO:0007669"/>
    <property type="project" value="InterPro"/>
</dbReference>
<proteinExistence type="inferred from homology"/>
<reference evidence="8" key="2">
    <citation type="submission" date="2023-01" db="EMBL/GenBank/DDBJ databases">
        <authorList>
            <person name="Petersen C."/>
        </authorList>
    </citation>
    <scope>NUCLEOTIDE SEQUENCE</scope>
    <source>
        <strain evidence="8">IBT 15450</strain>
    </source>
</reference>
<organism evidence="8 9">
    <name type="scientific">Penicillium canescens</name>
    <dbReference type="NCBI Taxonomy" id="5083"/>
    <lineage>
        <taxon>Eukaryota</taxon>
        <taxon>Fungi</taxon>
        <taxon>Dikarya</taxon>
        <taxon>Ascomycota</taxon>
        <taxon>Pezizomycotina</taxon>
        <taxon>Eurotiomycetes</taxon>
        <taxon>Eurotiomycetidae</taxon>
        <taxon>Eurotiales</taxon>
        <taxon>Aspergillaceae</taxon>
        <taxon>Penicillium</taxon>
    </lineage>
</organism>
<evidence type="ECO:0000256" key="5">
    <source>
        <dbReference type="PIRSR" id="PIRSR602401-1"/>
    </source>
</evidence>
<evidence type="ECO:0000256" key="2">
    <source>
        <dbReference type="ARBA" id="ARBA00022723"/>
    </source>
</evidence>
<evidence type="ECO:0000256" key="6">
    <source>
        <dbReference type="RuleBase" id="RU000461"/>
    </source>
</evidence>
<comment type="cofactor">
    <cofactor evidence="5">
        <name>heme</name>
        <dbReference type="ChEBI" id="CHEBI:30413"/>
    </cofactor>
</comment>
<dbReference type="GO" id="GO:0004497">
    <property type="term" value="F:monooxygenase activity"/>
    <property type="evidence" value="ECO:0007669"/>
    <property type="project" value="UniProtKB-KW"/>
</dbReference>
<feature type="signal peptide" evidence="7">
    <location>
        <begin position="1"/>
        <end position="23"/>
    </location>
</feature>
<dbReference type="Gene3D" id="1.10.630.10">
    <property type="entry name" value="Cytochrome P450"/>
    <property type="match status" value="1"/>
</dbReference>
<feature type="chain" id="PRO_5042248718" evidence="7">
    <location>
        <begin position="24"/>
        <end position="511"/>
    </location>
</feature>
<comment type="similarity">
    <text evidence="1 6">Belongs to the cytochrome P450 family.</text>
</comment>
<dbReference type="InterPro" id="IPR017972">
    <property type="entry name" value="Cyt_P450_CS"/>
</dbReference>
<keyword evidence="5 6" id="KW-0349">Heme</keyword>
<dbReference type="PANTHER" id="PTHR24291">
    <property type="entry name" value="CYTOCHROME P450 FAMILY 4"/>
    <property type="match status" value="1"/>
</dbReference>
<accession>A0AAD6IAT4</accession>
<dbReference type="EMBL" id="JAQJZL010000009">
    <property type="protein sequence ID" value="KAJ6038256.1"/>
    <property type="molecule type" value="Genomic_DNA"/>
</dbReference>
<keyword evidence="2 5" id="KW-0479">Metal-binding</keyword>
<dbReference type="GO" id="GO:0043386">
    <property type="term" value="P:mycotoxin biosynthetic process"/>
    <property type="evidence" value="ECO:0007669"/>
    <property type="project" value="UniProtKB-ARBA"/>
</dbReference>
<evidence type="ECO:0000313" key="8">
    <source>
        <dbReference type="EMBL" id="KAJ6038256.1"/>
    </source>
</evidence>
<dbReference type="PROSITE" id="PS00086">
    <property type="entry name" value="CYTOCHROME_P450"/>
    <property type="match status" value="1"/>
</dbReference>
<evidence type="ECO:0000313" key="9">
    <source>
        <dbReference type="Proteomes" id="UP001219568"/>
    </source>
</evidence>
<evidence type="ECO:0000256" key="1">
    <source>
        <dbReference type="ARBA" id="ARBA00010617"/>
    </source>
</evidence>
<protein>
    <submittedName>
        <fullName evidence="8">Cytochrome P450 oxidoreductase GliC</fullName>
    </submittedName>
</protein>
<dbReference type="PRINTS" id="PR00385">
    <property type="entry name" value="P450"/>
</dbReference>
<gene>
    <name evidence="8" type="ORF">N7460_008027</name>
</gene>
<evidence type="ECO:0000256" key="3">
    <source>
        <dbReference type="ARBA" id="ARBA00023002"/>
    </source>
</evidence>
<evidence type="ECO:0000256" key="4">
    <source>
        <dbReference type="ARBA" id="ARBA00023004"/>
    </source>
</evidence>
<dbReference type="AlphaFoldDB" id="A0AAD6IAT4"/>
<dbReference type="InterPro" id="IPR002401">
    <property type="entry name" value="Cyt_P450_E_grp-I"/>
</dbReference>
<dbReference type="GO" id="GO:0020037">
    <property type="term" value="F:heme binding"/>
    <property type="evidence" value="ECO:0007669"/>
    <property type="project" value="InterPro"/>
</dbReference>
<keyword evidence="4 5" id="KW-0408">Iron</keyword>
<name>A0AAD6IAT4_PENCN</name>